<accession>A0AAW5N409</accession>
<gene>
    <name evidence="1" type="ORF">NW209_00475</name>
</gene>
<organism evidence="1 2">
    <name type="scientific">Phocaeicola barnesiae</name>
    <dbReference type="NCBI Taxonomy" id="376804"/>
    <lineage>
        <taxon>Bacteria</taxon>
        <taxon>Pseudomonadati</taxon>
        <taxon>Bacteroidota</taxon>
        <taxon>Bacteroidia</taxon>
        <taxon>Bacteroidales</taxon>
        <taxon>Bacteroidaceae</taxon>
        <taxon>Phocaeicola</taxon>
    </lineage>
</organism>
<evidence type="ECO:0000313" key="2">
    <source>
        <dbReference type="Proteomes" id="UP001204579"/>
    </source>
</evidence>
<dbReference type="Proteomes" id="UP001204579">
    <property type="component" value="Unassembled WGS sequence"/>
</dbReference>
<evidence type="ECO:0000313" key="1">
    <source>
        <dbReference type="EMBL" id="MCR8872510.1"/>
    </source>
</evidence>
<reference evidence="1 2" key="1">
    <citation type="submission" date="2022-08" db="EMBL/GenBank/DDBJ databases">
        <authorList>
            <person name="Zeman M."/>
            <person name="Kubasova T."/>
        </authorList>
    </citation>
    <scope>NUCLEOTIDE SEQUENCE [LARGE SCALE GENOMIC DNA]</scope>
    <source>
        <strain evidence="1 2">ET62</strain>
    </source>
</reference>
<dbReference type="RefSeq" id="WP_258335113.1">
    <property type="nucleotide sequence ID" value="NZ_JANRHJ010000001.1"/>
</dbReference>
<comment type="caution">
    <text evidence="1">The sequence shown here is derived from an EMBL/GenBank/DDBJ whole genome shotgun (WGS) entry which is preliminary data.</text>
</comment>
<proteinExistence type="predicted"/>
<sequence>MAKYLFLLYIALGIYLLSGYSSDTHNTQQYDTSCTTEQYYGNETVYRKSESQSGKKEINKEKYHLAKTGIGCTESICSWRTCCPSKILKFHPTPSVLARTARLLKILLPEDKETFFSPPILSNRYPSEYYIFCLKHILI</sequence>
<protein>
    <recommendedName>
        <fullName evidence="3">Lipoprotein</fullName>
    </recommendedName>
</protein>
<evidence type="ECO:0008006" key="3">
    <source>
        <dbReference type="Google" id="ProtNLM"/>
    </source>
</evidence>
<name>A0AAW5N409_9BACT</name>
<dbReference type="AlphaFoldDB" id="A0AAW5N409"/>
<dbReference type="EMBL" id="JANRHJ010000001">
    <property type="protein sequence ID" value="MCR8872510.1"/>
    <property type="molecule type" value="Genomic_DNA"/>
</dbReference>
<keyword evidence="2" id="KW-1185">Reference proteome</keyword>